<evidence type="ECO:0000313" key="14">
    <source>
        <dbReference type="WBParaSite" id="HCON_00101730-00001"/>
    </source>
</evidence>
<dbReference type="PANTHER" id="PTHR10127:SF831">
    <property type="entry name" value="ZINC METALLOPROTEINASE NAS-37"/>
    <property type="match status" value="1"/>
</dbReference>
<feature type="binding site" evidence="10">
    <location>
        <position position="215"/>
    </location>
    <ligand>
        <name>Zn(2+)</name>
        <dbReference type="ChEBI" id="CHEBI:29105"/>
        <note>catalytic</note>
    </ligand>
</feature>
<comment type="caution">
    <text evidence="10">Lacks conserved residue(s) required for the propagation of feature annotation.</text>
</comment>
<dbReference type="CDD" id="cd04280">
    <property type="entry name" value="ZnMc_astacin_like"/>
    <property type="match status" value="1"/>
</dbReference>
<evidence type="ECO:0000256" key="11">
    <source>
        <dbReference type="RuleBase" id="RU361183"/>
    </source>
</evidence>
<evidence type="ECO:0000256" key="6">
    <source>
        <dbReference type="ARBA" id="ARBA00023049"/>
    </source>
</evidence>
<keyword evidence="5 10" id="KW-0862">Zinc</keyword>
<dbReference type="GO" id="GO:0004222">
    <property type="term" value="F:metalloendopeptidase activity"/>
    <property type="evidence" value="ECO:0007669"/>
    <property type="project" value="UniProtKB-UniRule"/>
</dbReference>
<evidence type="ECO:0000259" key="12">
    <source>
        <dbReference type="PROSITE" id="PS51864"/>
    </source>
</evidence>
<feature type="domain" description="Peptidase M12A" evidence="12">
    <location>
        <begin position="114"/>
        <end position="306"/>
    </location>
</feature>
<dbReference type="GO" id="GO:0005576">
    <property type="term" value="C:extracellular region"/>
    <property type="evidence" value="ECO:0007669"/>
    <property type="project" value="UniProtKB-SubCell"/>
</dbReference>
<evidence type="ECO:0000256" key="3">
    <source>
        <dbReference type="ARBA" id="ARBA00022723"/>
    </source>
</evidence>
<dbReference type="InterPro" id="IPR034035">
    <property type="entry name" value="Astacin-like_dom"/>
</dbReference>
<dbReference type="PROSITE" id="PS51864">
    <property type="entry name" value="ASTACIN"/>
    <property type="match status" value="1"/>
</dbReference>
<evidence type="ECO:0000313" key="13">
    <source>
        <dbReference type="Proteomes" id="UP000025227"/>
    </source>
</evidence>
<feature type="binding site" evidence="10">
    <location>
        <position position="209"/>
    </location>
    <ligand>
        <name>Zn(2+)</name>
        <dbReference type="ChEBI" id="CHEBI:29105"/>
        <note>catalytic</note>
    </ligand>
</feature>
<sequence length="465" mass="51190">EMISKQSRFVALVSLLMLLLEGGLALTNSGRASLAQTLRGVDPEQRRERLRNLQLVDVKEVKTNKASFPEGGSIVDKNRIAGISDYLYDGDINLTEEQLSALESELSSGTTRQKRQASKIYATWTDKKVFYYFDESLGEPMRALVRKTHAYLTARTCVTFVENATATNRVRVFRGDGCYSYVGMIGGVQDLSLADGCGTMGIIAHEFMHALGIFHMQSRHDRDSFITLDLTNVPEEMKHNYNKLTTNESVNYTPYEYGSVMHYDAQSFATSGTSMKPKNAKYLRTMGSHIISFHDINIINTHYKCNALCASKGAACVNGGKRNPKNCNACNCPAGYGGATCSARPAGCGAVLTATAAWKAKKVVLGNATNPYLRETYAMCNDWIKAPAGKKVQVQVTVLKGVVCINGCYAQGIEFKTLASKVITNPRSCCAGQLKQVITSTLNPTPVINYNAYQQTEVTYNYRYI</sequence>
<dbReference type="GO" id="GO:0018996">
    <property type="term" value="P:molting cycle, collagen and cuticulin-based cuticle"/>
    <property type="evidence" value="ECO:0007669"/>
    <property type="project" value="InterPro"/>
</dbReference>
<dbReference type="GO" id="GO:0006508">
    <property type="term" value="P:proteolysis"/>
    <property type="evidence" value="ECO:0007669"/>
    <property type="project" value="UniProtKB-KW"/>
</dbReference>
<feature type="signal peptide" evidence="9 11">
    <location>
        <begin position="1"/>
        <end position="25"/>
    </location>
</feature>
<dbReference type="InterPro" id="IPR024079">
    <property type="entry name" value="MetalloPept_cat_dom_sf"/>
</dbReference>
<evidence type="ECO:0000256" key="7">
    <source>
        <dbReference type="ARBA" id="ARBA00023157"/>
    </source>
</evidence>
<keyword evidence="8" id="KW-0325">Glycoprotein</keyword>
<evidence type="ECO:0000256" key="4">
    <source>
        <dbReference type="ARBA" id="ARBA00022729"/>
    </source>
</evidence>
<dbReference type="SUPFAM" id="SSF55486">
    <property type="entry name" value="Metalloproteases ('zincins'), catalytic domain"/>
    <property type="match status" value="1"/>
</dbReference>
<feature type="chain" id="PRO_5029940696" description="Zinc metalloproteinase" evidence="9 11">
    <location>
        <begin position="26"/>
        <end position="465"/>
    </location>
</feature>
<accession>A0A7I4YHT2</accession>
<keyword evidence="3 10" id="KW-0479">Metal-binding</keyword>
<dbReference type="GO" id="GO:0008270">
    <property type="term" value="F:zinc ion binding"/>
    <property type="evidence" value="ECO:0007669"/>
    <property type="project" value="UniProtKB-UniRule"/>
</dbReference>
<feature type="active site" evidence="10">
    <location>
        <position position="206"/>
    </location>
</feature>
<evidence type="ECO:0000256" key="10">
    <source>
        <dbReference type="PROSITE-ProRule" id="PRU01211"/>
    </source>
</evidence>
<keyword evidence="13" id="KW-1185">Reference proteome</keyword>
<organism evidence="13 14">
    <name type="scientific">Haemonchus contortus</name>
    <name type="common">Barber pole worm</name>
    <dbReference type="NCBI Taxonomy" id="6289"/>
    <lineage>
        <taxon>Eukaryota</taxon>
        <taxon>Metazoa</taxon>
        <taxon>Ecdysozoa</taxon>
        <taxon>Nematoda</taxon>
        <taxon>Chromadorea</taxon>
        <taxon>Rhabditida</taxon>
        <taxon>Rhabditina</taxon>
        <taxon>Rhabditomorpha</taxon>
        <taxon>Strongyloidea</taxon>
        <taxon>Trichostrongylidae</taxon>
        <taxon>Haemonchus</taxon>
    </lineage>
</organism>
<dbReference type="PIRSF" id="PIRSF036365">
    <property type="entry name" value="Astacin_nematoda"/>
    <property type="match status" value="1"/>
</dbReference>
<dbReference type="Pfam" id="PF01400">
    <property type="entry name" value="Astacin"/>
    <property type="match status" value="1"/>
</dbReference>
<keyword evidence="2 9" id="KW-0964">Secreted</keyword>
<evidence type="ECO:0000256" key="9">
    <source>
        <dbReference type="PIRNR" id="PIRNR036365"/>
    </source>
</evidence>
<evidence type="ECO:0000256" key="8">
    <source>
        <dbReference type="ARBA" id="ARBA00023180"/>
    </source>
</evidence>
<name>A0A7I4YHT2_HAECO</name>
<keyword evidence="4 9" id="KW-0732">Signal</keyword>
<protein>
    <recommendedName>
        <fullName evidence="9">Zinc metalloproteinase</fullName>
    </recommendedName>
</protein>
<keyword evidence="7" id="KW-1015">Disulfide bond</keyword>
<proteinExistence type="predicted"/>
<comment type="subcellular location">
    <subcellularLocation>
        <location evidence="1 9">Secreted</location>
    </subcellularLocation>
</comment>
<evidence type="ECO:0000256" key="1">
    <source>
        <dbReference type="ARBA" id="ARBA00004613"/>
    </source>
</evidence>
<dbReference type="Gene3D" id="3.40.390.10">
    <property type="entry name" value="Collagenase (Catalytic Domain)"/>
    <property type="match status" value="1"/>
</dbReference>
<dbReference type="PROSITE" id="PS00022">
    <property type="entry name" value="EGF_1"/>
    <property type="match status" value="1"/>
</dbReference>
<feature type="binding site" evidence="10">
    <location>
        <position position="205"/>
    </location>
    <ligand>
        <name>Zn(2+)</name>
        <dbReference type="ChEBI" id="CHEBI:29105"/>
        <note>catalytic</note>
    </ligand>
</feature>
<dbReference type="InterPro" id="IPR001506">
    <property type="entry name" value="Peptidase_M12A"/>
</dbReference>
<dbReference type="PRINTS" id="PR00480">
    <property type="entry name" value="ASTACIN"/>
</dbReference>
<dbReference type="InterPro" id="IPR017050">
    <property type="entry name" value="Metallopeptidase_nem"/>
</dbReference>
<dbReference type="SMART" id="SM00235">
    <property type="entry name" value="ZnMc"/>
    <property type="match status" value="1"/>
</dbReference>
<dbReference type="InterPro" id="IPR006026">
    <property type="entry name" value="Peptidase_Metallo"/>
</dbReference>
<reference evidence="14" key="1">
    <citation type="submission" date="2020-12" db="UniProtKB">
        <authorList>
            <consortium name="WormBaseParasite"/>
        </authorList>
    </citation>
    <scope>IDENTIFICATION</scope>
    <source>
        <strain evidence="14">MHco3</strain>
    </source>
</reference>
<evidence type="ECO:0000256" key="2">
    <source>
        <dbReference type="ARBA" id="ARBA00022525"/>
    </source>
</evidence>
<dbReference type="AlphaFoldDB" id="A0A7I4YHT2"/>
<dbReference type="PROSITE" id="PS01186">
    <property type="entry name" value="EGF_2"/>
    <property type="match status" value="1"/>
</dbReference>
<dbReference type="InterPro" id="IPR000742">
    <property type="entry name" value="EGF"/>
</dbReference>
<dbReference type="WBParaSite" id="HCON_00101730-00001">
    <property type="protein sequence ID" value="HCON_00101730-00001"/>
    <property type="gene ID" value="HCON_00101730"/>
</dbReference>
<dbReference type="OrthoDB" id="291007at2759"/>
<keyword evidence="6 10" id="KW-0482">Metalloprotease</keyword>
<dbReference type="Proteomes" id="UP000025227">
    <property type="component" value="Unplaced"/>
</dbReference>
<evidence type="ECO:0000256" key="5">
    <source>
        <dbReference type="ARBA" id="ARBA00022833"/>
    </source>
</evidence>
<keyword evidence="10 11" id="KW-0645">Protease</keyword>
<comment type="cofactor">
    <cofactor evidence="10 11">
        <name>Zn(2+)</name>
        <dbReference type="ChEBI" id="CHEBI:29105"/>
    </cofactor>
    <text evidence="10 11">Binds 1 zinc ion per subunit.</text>
</comment>
<dbReference type="OMA" id="IANIQYR"/>
<keyword evidence="10 11" id="KW-0378">Hydrolase</keyword>
<dbReference type="PANTHER" id="PTHR10127">
    <property type="entry name" value="DISCOIDIN, CUB, EGF, LAMININ , AND ZINC METALLOPROTEASE DOMAIN CONTAINING"/>
    <property type="match status" value="1"/>
</dbReference>